<protein>
    <submittedName>
        <fullName evidence="3">Pimeloyl-ACP methyl ester carboxylesterase</fullName>
    </submittedName>
</protein>
<dbReference type="Proteomes" id="UP000592181">
    <property type="component" value="Unassembled WGS sequence"/>
</dbReference>
<dbReference type="InterPro" id="IPR050228">
    <property type="entry name" value="Carboxylesterase_BioH"/>
</dbReference>
<evidence type="ECO:0000313" key="3">
    <source>
        <dbReference type="EMBL" id="NYG37577.1"/>
    </source>
</evidence>
<dbReference type="Gene3D" id="3.40.50.1820">
    <property type="entry name" value="alpha/beta hydrolase"/>
    <property type="match status" value="1"/>
</dbReference>
<dbReference type="GO" id="GO:0003824">
    <property type="term" value="F:catalytic activity"/>
    <property type="evidence" value="ECO:0007669"/>
    <property type="project" value="UniProtKB-ARBA"/>
</dbReference>
<dbReference type="PANTHER" id="PTHR43194">
    <property type="entry name" value="HYDROLASE ALPHA/BETA FOLD FAMILY"/>
    <property type="match status" value="1"/>
</dbReference>
<dbReference type="AlphaFoldDB" id="A0A852X560"/>
<sequence>MEIHSAPRTPSPAAEPVHPLVRLGDGPPLAVAHGAGGGIVANVGELAEHLPGRTLLGLDYPGVDGQIPQTPLTLDRLADDLVAATVAEGHDRFPLLGVSLGSAVAVTAALRHPERITALVLTVGFARPDAQSTAFARLYQDLALADREQDLARLLVLCSGSPGALAGIDDVDAAVAATVADGAGRHRALATHMDLVLRVDLSAADLAQVRQPSLVVGAGADRIVLPSSTRALAQAVPGARHVELPDAGHIFAGDEVAVWAGHVARFLDEHDR</sequence>
<comment type="caution">
    <text evidence="3">The sequence shown here is derived from an EMBL/GenBank/DDBJ whole genome shotgun (WGS) entry which is preliminary data.</text>
</comment>
<evidence type="ECO:0000313" key="4">
    <source>
        <dbReference type="Proteomes" id="UP000592181"/>
    </source>
</evidence>
<reference evidence="3 4" key="1">
    <citation type="submission" date="2020-07" db="EMBL/GenBank/DDBJ databases">
        <title>Sequencing the genomes of 1000 actinobacteria strains.</title>
        <authorList>
            <person name="Klenk H.-P."/>
        </authorList>
    </citation>
    <scope>NUCLEOTIDE SEQUENCE [LARGE SCALE GENOMIC DNA]</scope>
    <source>
        <strain evidence="3 4">DSM 24723</strain>
    </source>
</reference>
<dbReference type="PRINTS" id="PR00111">
    <property type="entry name" value="ABHYDROLASE"/>
</dbReference>
<name>A0A852X560_9MICO</name>
<evidence type="ECO:0000256" key="1">
    <source>
        <dbReference type="SAM" id="MobiDB-lite"/>
    </source>
</evidence>
<feature type="region of interest" description="Disordered" evidence="1">
    <location>
        <begin position="1"/>
        <end position="20"/>
    </location>
</feature>
<dbReference type="InterPro" id="IPR029058">
    <property type="entry name" value="AB_hydrolase_fold"/>
</dbReference>
<accession>A0A852X560</accession>
<dbReference type="RefSeq" id="WP_179462921.1">
    <property type="nucleotide sequence ID" value="NZ_JACBZX010000001.1"/>
</dbReference>
<dbReference type="PANTHER" id="PTHR43194:SF5">
    <property type="entry name" value="PIMELOYL-[ACYL-CARRIER PROTEIN] METHYL ESTER ESTERASE"/>
    <property type="match status" value="1"/>
</dbReference>
<keyword evidence="4" id="KW-1185">Reference proteome</keyword>
<dbReference type="InterPro" id="IPR000073">
    <property type="entry name" value="AB_hydrolase_1"/>
</dbReference>
<proteinExistence type="predicted"/>
<dbReference type="SUPFAM" id="SSF53474">
    <property type="entry name" value="alpha/beta-Hydrolases"/>
    <property type="match status" value="1"/>
</dbReference>
<gene>
    <name evidence="3" type="ORF">BJY28_002046</name>
</gene>
<dbReference type="Pfam" id="PF00561">
    <property type="entry name" value="Abhydrolase_1"/>
    <property type="match status" value="1"/>
</dbReference>
<organism evidence="3 4">
    <name type="scientific">Janibacter alkaliphilus</name>
    <dbReference type="NCBI Taxonomy" id="1069963"/>
    <lineage>
        <taxon>Bacteria</taxon>
        <taxon>Bacillati</taxon>
        <taxon>Actinomycetota</taxon>
        <taxon>Actinomycetes</taxon>
        <taxon>Micrococcales</taxon>
        <taxon>Intrasporangiaceae</taxon>
        <taxon>Janibacter</taxon>
    </lineage>
</organism>
<evidence type="ECO:0000259" key="2">
    <source>
        <dbReference type="Pfam" id="PF00561"/>
    </source>
</evidence>
<feature type="domain" description="AB hydrolase-1" evidence="2">
    <location>
        <begin position="27"/>
        <end position="141"/>
    </location>
</feature>
<dbReference type="EMBL" id="JACBZX010000001">
    <property type="protein sequence ID" value="NYG37577.1"/>
    <property type="molecule type" value="Genomic_DNA"/>
</dbReference>